<keyword evidence="8" id="KW-0175">Coiled coil</keyword>
<evidence type="ECO:0000256" key="5">
    <source>
        <dbReference type="ARBA" id="ARBA00022692"/>
    </source>
</evidence>
<dbReference type="GO" id="GO:0015562">
    <property type="term" value="F:efflux transmembrane transporter activity"/>
    <property type="evidence" value="ECO:0007669"/>
    <property type="project" value="InterPro"/>
</dbReference>
<dbReference type="Pfam" id="PF02321">
    <property type="entry name" value="OEP"/>
    <property type="match status" value="2"/>
</dbReference>
<feature type="coiled-coil region" evidence="8">
    <location>
        <begin position="327"/>
        <end position="379"/>
    </location>
</feature>
<keyword evidence="7" id="KW-0998">Cell outer membrane</keyword>
<reference evidence="9" key="1">
    <citation type="journal article" date="2020" name="mSystems">
        <title>Genome- and Community-Level Interaction Insights into Carbon Utilization and Element Cycling Functions of Hydrothermarchaeota in Hydrothermal Sediment.</title>
        <authorList>
            <person name="Zhou Z."/>
            <person name="Liu Y."/>
            <person name="Xu W."/>
            <person name="Pan J."/>
            <person name="Luo Z.H."/>
            <person name="Li M."/>
        </authorList>
    </citation>
    <scope>NUCLEOTIDE SEQUENCE [LARGE SCALE GENOMIC DNA]</scope>
    <source>
        <strain evidence="9">SpSt-114</strain>
    </source>
</reference>
<keyword evidence="3" id="KW-0813">Transport</keyword>
<dbReference type="PANTHER" id="PTHR30026">
    <property type="entry name" value="OUTER MEMBRANE PROTEIN TOLC"/>
    <property type="match status" value="1"/>
</dbReference>
<dbReference type="AlphaFoldDB" id="A0A7C5SYD1"/>
<dbReference type="GO" id="GO:0015288">
    <property type="term" value="F:porin activity"/>
    <property type="evidence" value="ECO:0007669"/>
    <property type="project" value="TreeGrafter"/>
</dbReference>
<dbReference type="Gene3D" id="1.20.1600.10">
    <property type="entry name" value="Outer membrane efflux proteins (OEP)"/>
    <property type="match status" value="1"/>
</dbReference>
<evidence type="ECO:0000256" key="3">
    <source>
        <dbReference type="ARBA" id="ARBA00022448"/>
    </source>
</evidence>
<protein>
    <submittedName>
        <fullName evidence="9">TolC family protein</fullName>
    </submittedName>
</protein>
<dbReference type="InterPro" id="IPR003423">
    <property type="entry name" value="OMP_efflux"/>
</dbReference>
<evidence type="ECO:0000256" key="7">
    <source>
        <dbReference type="ARBA" id="ARBA00023237"/>
    </source>
</evidence>
<proteinExistence type="inferred from homology"/>
<evidence type="ECO:0000256" key="4">
    <source>
        <dbReference type="ARBA" id="ARBA00022452"/>
    </source>
</evidence>
<evidence type="ECO:0000256" key="6">
    <source>
        <dbReference type="ARBA" id="ARBA00023136"/>
    </source>
</evidence>
<comment type="similarity">
    <text evidence="2">Belongs to the outer membrane factor (OMF) (TC 1.B.17) family.</text>
</comment>
<comment type="caution">
    <text evidence="9">The sequence shown here is derived from an EMBL/GenBank/DDBJ whole genome shotgun (WGS) entry which is preliminary data.</text>
</comment>
<dbReference type="SUPFAM" id="SSF56954">
    <property type="entry name" value="Outer membrane efflux proteins (OEP)"/>
    <property type="match status" value="1"/>
</dbReference>
<accession>A0A7C5SYD1</accession>
<dbReference type="EMBL" id="DSAC01000064">
    <property type="protein sequence ID" value="HHO74025.1"/>
    <property type="molecule type" value="Genomic_DNA"/>
</dbReference>
<evidence type="ECO:0000256" key="1">
    <source>
        <dbReference type="ARBA" id="ARBA00004442"/>
    </source>
</evidence>
<gene>
    <name evidence="9" type="ORF">ENN04_05225</name>
</gene>
<evidence type="ECO:0000313" key="9">
    <source>
        <dbReference type="EMBL" id="HHO74025.1"/>
    </source>
</evidence>
<comment type="subcellular location">
    <subcellularLocation>
        <location evidence="1">Cell outer membrane</location>
    </subcellularLocation>
</comment>
<organism evidence="9">
    <name type="scientific">Thermocrinis ruber</name>
    <dbReference type="NCBI Taxonomy" id="75906"/>
    <lineage>
        <taxon>Bacteria</taxon>
        <taxon>Pseudomonadati</taxon>
        <taxon>Aquificota</taxon>
        <taxon>Aquificia</taxon>
        <taxon>Aquificales</taxon>
        <taxon>Aquificaceae</taxon>
        <taxon>Thermocrinis</taxon>
    </lineage>
</organism>
<dbReference type="GO" id="GO:1990281">
    <property type="term" value="C:efflux pump complex"/>
    <property type="evidence" value="ECO:0007669"/>
    <property type="project" value="TreeGrafter"/>
</dbReference>
<dbReference type="PANTHER" id="PTHR30026:SF21">
    <property type="entry name" value="SLR1270 PROTEIN"/>
    <property type="match status" value="1"/>
</dbReference>
<keyword evidence="4" id="KW-1134">Transmembrane beta strand</keyword>
<dbReference type="InterPro" id="IPR051906">
    <property type="entry name" value="TolC-like"/>
</dbReference>
<evidence type="ECO:0000256" key="2">
    <source>
        <dbReference type="ARBA" id="ARBA00007613"/>
    </source>
</evidence>
<name>A0A7C5SYD1_9AQUI</name>
<keyword evidence="5" id="KW-0812">Transmembrane</keyword>
<keyword evidence="6" id="KW-0472">Membrane</keyword>
<dbReference type="GO" id="GO:0009279">
    <property type="term" value="C:cell outer membrane"/>
    <property type="evidence" value="ECO:0007669"/>
    <property type="project" value="UniProtKB-SubCell"/>
</dbReference>
<evidence type="ECO:0000256" key="8">
    <source>
        <dbReference type="SAM" id="Coils"/>
    </source>
</evidence>
<sequence length="438" mass="49741">MKILWAFAFTVGFSWAVELSVSDVLQKALENNREIKAMQREISAGKLELKSARGAYFPRIKLEENFTRTDIPAYAFMSRLNQERITMQDFDPNKLNNPSAINNFETKIGLEIPIWLGGKIQAGERLAKLNLSILQRENIRKKEDVALKVYEAYGDAVLAKMAVDVSKRALESAQEHQRLAEETYKVGMALLSDVFRAKVYVEKARERLFASQKDYETAKKALELVAGTSLGDFDVADIKECPAVELKGLKETALQRREDLKAMYERAKLFNEYYTLELSNNLPQVYAGAFYSLNSKDSPFGADGKGYMLMLGISWSFDTGLSTLNKARAHLERKKALEERIKGMEDLISFEVDRAKADYEKALSALNSARERIKASEEVLRVMRVRYRNGLARIVDVLDAQTELDMAKLEEVKALVDCWKAYARLKHSVGTILEEVQK</sequence>